<feature type="region of interest" description="Disordered" evidence="7">
    <location>
        <begin position="86"/>
        <end position="111"/>
    </location>
</feature>
<dbReference type="PANTHER" id="PTHR22882">
    <property type="entry name" value="SYNPHILIN-1"/>
    <property type="match status" value="1"/>
</dbReference>
<feature type="compositionally biased region" description="Polar residues" evidence="7">
    <location>
        <begin position="1606"/>
        <end position="1619"/>
    </location>
</feature>
<feature type="compositionally biased region" description="Polar residues" evidence="7">
    <location>
        <begin position="1410"/>
        <end position="1427"/>
    </location>
</feature>
<keyword evidence="2" id="KW-0268">Exocytosis</keyword>
<feature type="region of interest" description="Disordered" evidence="7">
    <location>
        <begin position="1129"/>
        <end position="1191"/>
    </location>
</feature>
<keyword evidence="8" id="KW-0812">Transmembrane</keyword>
<feature type="compositionally biased region" description="Polar residues" evidence="7">
    <location>
        <begin position="1165"/>
        <end position="1177"/>
    </location>
</feature>
<dbReference type="PROSITE" id="PS50088">
    <property type="entry name" value="ANK_REPEAT"/>
    <property type="match status" value="2"/>
</dbReference>
<name>A0ABM1STY3_LIMPO</name>
<feature type="compositionally biased region" description="Low complexity" evidence="7">
    <location>
        <begin position="1558"/>
        <end position="1568"/>
    </location>
</feature>
<keyword evidence="4" id="KW-0638">Presynaptic neurotoxin</keyword>
<comment type="subcellular location">
    <subcellularLocation>
        <location evidence="1">Target cell membrane</location>
    </subcellularLocation>
</comment>
<keyword evidence="9" id="KW-1185">Reference proteome</keyword>
<accession>A0ABM1STY3</accession>
<feature type="compositionally biased region" description="Low complexity" evidence="7">
    <location>
        <begin position="343"/>
        <end position="356"/>
    </location>
</feature>
<feature type="region of interest" description="Disordered" evidence="7">
    <location>
        <begin position="1686"/>
        <end position="1726"/>
    </location>
</feature>
<feature type="region of interest" description="Disordered" evidence="7">
    <location>
        <begin position="1748"/>
        <end position="1768"/>
    </location>
</feature>
<keyword evidence="4" id="KW-0800">Toxin</keyword>
<dbReference type="Pfam" id="PF12796">
    <property type="entry name" value="Ank_2"/>
    <property type="match status" value="2"/>
</dbReference>
<protein>
    <submittedName>
        <fullName evidence="10">Uncharacterized protein LOC106463786</fullName>
    </submittedName>
</protein>
<feature type="region of interest" description="Disordered" evidence="7">
    <location>
        <begin position="1606"/>
        <end position="1647"/>
    </location>
</feature>
<evidence type="ECO:0000256" key="8">
    <source>
        <dbReference type="SAM" id="Phobius"/>
    </source>
</evidence>
<proteinExistence type="predicted"/>
<gene>
    <name evidence="10" type="primary">LOC106463786</name>
</gene>
<feature type="compositionally biased region" description="Polar residues" evidence="7">
    <location>
        <begin position="1626"/>
        <end position="1636"/>
    </location>
</feature>
<organism evidence="9 10">
    <name type="scientific">Limulus polyphemus</name>
    <name type="common">Atlantic horseshoe crab</name>
    <dbReference type="NCBI Taxonomy" id="6850"/>
    <lineage>
        <taxon>Eukaryota</taxon>
        <taxon>Metazoa</taxon>
        <taxon>Ecdysozoa</taxon>
        <taxon>Arthropoda</taxon>
        <taxon>Chelicerata</taxon>
        <taxon>Merostomata</taxon>
        <taxon>Xiphosura</taxon>
        <taxon>Limulidae</taxon>
        <taxon>Limulus</taxon>
    </lineage>
</organism>
<evidence type="ECO:0000256" key="2">
    <source>
        <dbReference type="ARBA" id="ARBA00022483"/>
    </source>
</evidence>
<evidence type="ECO:0000256" key="3">
    <source>
        <dbReference type="ARBA" id="ARBA00022537"/>
    </source>
</evidence>
<feature type="region of interest" description="Disordered" evidence="7">
    <location>
        <begin position="1373"/>
        <end position="1427"/>
    </location>
</feature>
<feature type="compositionally biased region" description="Basic and acidic residues" evidence="7">
    <location>
        <begin position="839"/>
        <end position="854"/>
    </location>
</feature>
<feature type="compositionally biased region" description="Basic and acidic residues" evidence="7">
    <location>
        <begin position="269"/>
        <end position="279"/>
    </location>
</feature>
<evidence type="ECO:0000256" key="1">
    <source>
        <dbReference type="ARBA" id="ARBA00004175"/>
    </source>
</evidence>
<evidence type="ECO:0000313" key="10">
    <source>
        <dbReference type="RefSeq" id="XP_022247089.1"/>
    </source>
</evidence>
<feature type="compositionally biased region" description="Polar residues" evidence="7">
    <location>
        <begin position="1389"/>
        <end position="1403"/>
    </location>
</feature>
<keyword evidence="6" id="KW-0040">ANK repeat</keyword>
<keyword evidence="3" id="KW-1052">Target cell membrane</keyword>
<feature type="compositionally biased region" description="Polar residues" evidence="7">
    <location>
        <begin position="1532"/>
        <end position="1545"/>
    </location>
</feature>
<feature type="transmembrane region" description="Helical" evidence="8">
    <location>
        <begin position="734"/>
        <end position="759"/>
    </location>
</feature>
<dbReference type="SMART" id="SM00248">
    <property type="entry name" value="ANK"/>
    <property type="match status" value="4"/>
</dbReference>
<feature type="region of interest" description="Disordered" evidence="7">
    <location>
        <begin position="1525"/>
        <end position="1545"/>
    </location>
</feature>
<feature type="region of interest" description="Disordered" evidence="7">
    <location>
        <begin position="329"/>
        <end position="367"/>
    </location>
</feature>
<evidence type="ECO:0000313" key="9">
    <source>
        <dbReference type="Proteomes" id="UP000694941"/>
    </source>
</evidence>
<feature type="compositionally biased region" description="Basic and acidic residues" evidence="7">
    <location>
        <begin position="1581"/>
        <end position="1592"/>
    </location>
</feature>
<feature type="compositionally biased region" description="Basic and acidic residues" evidence="7">
    <location>
        <begin position="1032"/>
        <end position="1056"/>
    </location>
</feature>
<feature type="region of interest" description="Disordered" evidence="7">
    <location>
        <begin position="1558"/>
        <end position="1592"/>
    </location>
</feature>
<sequence length="1768" mass="197896">MRRRDSKPRVPPWYPAQPRGSPSSRVRDPGAPVSQDPHPFTDDDLECLDTILSATNLDDALARPSTLVKTGNTKGTRRPWVQPGYIQRTRGKQREGLGKTSQRAGMSSQSIGCSCLSRQDLSSHNQERKGKLEPSTNQSHVIKESLNVPINAVSSSTFAMRAPGSRKGYDQKEQEILEEFVLDDNELCLLNFYDIPVEATKYHCMRKSTNLKTVSIIDTLSELALGATDRGDDPPSTNISHSATSGGRNRRKKTQLDTSGKGSLTGWEIQERGTEDKPIDLQNQLTDVTNEPVNDNVDSDQFLLDSCQRRNQESKGSCDLQVVETHTLLLSQGKSKPRKPTTNSSSASDDANSVSSRHSKPMKHRGVIDSSHVAGSSLKRTLKQLRKAVSSTVVGEEGMFFDRKQNLKVRRHHGKRQERDYARLCLSDSEVRTNDNRNFQSDGSSVLSLRGVSAHNKSHMFYSSLDPVSTKSVENLKPSLVSRKSRDQLQSQQISHSKLGGASRRWRRAPEWIRSIFSAAAKGELEVLQNCLKDMDVTLIRNLSDRNGNNLWHVCCSQNHLHCLKWLCNQDNMEALNDENKNGLTPVILATKHGNMDIVQWLLKHTACEKFLEPSPRERSILHYAAKYGQEQLVHWLAENMQTSSINNCDSEGNTSLHFAAKYGHIGCAKALILHSADITAKNELGLRPYDLAIHSEHHPCADYLIAMESCLSLSAEHLLLEGDVQSRDNKSSILIILNFIFFTVHNSVKSCIMLHLFNLTQRSKLMLKTLILYLQQFLKFFLFIAFSLLSEHMELKSQFKELLYLSKHFLKQQRDMLENFRIIYKDQDPVDTSLLEEGNGKDERNGKLTKEPKNSGNISEEVEKNMSVCKGLVQEEFRRWFTYILPTEETRLQIAEERWRRLRMRPNKGLEEKRLPLDILRSHFAQILAKLSSPTLGIATRIMSSSESTLSFDSLISEEEEQQNIIETFQSQKEDKHKDFQLHKEVQSVQNLDLPTSSTSYCSTSNPWTPRNSRSLSSILDVDMASTNSPNRERLKVNSHKESRHGKEQIKDNKKPFFPMKSSSSSSGAKVTLQEIEDTSLQSLFERNPELRQEGKTCSVIEVLEPSSSENEEISKVGKKTKNIKGCRIEKKENGNSSSSSVQSEKDYRSCSSTSKQKLIPAHQRSSSGDVTSSNSQEKKQGPNETQESALTEKLNYSSRSQHHHNPSTLSHERSVWKLNLSAGEEIKHRVSDVPSPQETQVKSIDVKSSRYLEPDLIRETKVKSFSLPAHHYSLQPLQRPGKTGWRLCDQGSSEVKPPPTRVNQSVQDQPISVVELNSEGTVHSGTQGSTAKMKGFLSKFSLKGRWASKHKSRSPKKLDEISADEFREMYSRSAGPGEGKDNLNVPDLSNLSSQDARASNSSKEKSGLKNSSHSQMTEDTSTCKQHSLDVSLEDKNNRIGCVPPTEISNPPSQLLRLEELPTPSVLLPPRGEPPPAPPVTQGSDGDIQNQTEILTFAEQGPLRKPLEVISTCDTTPLVATVLRGQKRSKMPTTTSPSAPGFSQTIHEQDCHIQQSFSVSSKNNSLSRPASSASWVESPPHSEDNDKSSEFPLRKAFSASSELLITPDSSTAGRQSPAPSEVSKTESALSPPSDVSKTESTRHLHHLGKIEEIVNRESSTSLTTVPIKEPMEVKTAAIVDITQVPKTDNAEKVLSTGHESDQEKNSDSPEPEHRKEIKVKKTKFGVRPERTEKPWYEVSDEEDMFSPNRYHITMGGSSDDDRQAITS</sequence>
<feature type="repeat" description="ANK" evidence="6">
    <location>
        <begin position="582"/>
        <end position="607"/>
    </location>
</feature>
<feature type="repeat" description="ANK" evidence="6">
    <location>
        <begin position="652"/>
        <end position="684"/>
    </location>
</feature>
<feature type="compositionally biased region" description="Polar residues" evidence="7">
    <location>
        <begin position="235"/>
        <end position="247"/>
    </location>
</feature>
<evidence type="ECO:0000256" key="7">
    <source>
        <dbReference type="SAM" id="MobiDB-lite"/>
    </source>
</evidence>
<dbReference type="RefSeq" id="XP_022247089.1">
    <property type="nucleotide sequence ID" value="XM_022391381.1"/>
</dbReference>
<feature type="region of interest" description="Disordered" evidence="7">
    <location>
        <begin position="1"/>
        <end position="42"/>
    </location>
</feature>
<dbReference type="Proteomes" id="UP000694941">
    <property type="component" value="Unplaced"/>
</dbReference>
<feature type="compositionally biased region" description="Basic and acidic residues" evidence="7">
    <location>
        <begin position="1637"/>
        <end position="1647"/>
    </location>
</feature>
<evidence type="ECO:0000256" key="6">
    <source>
        <dbReference type="PROSITE-ProRule" id="PRU00023"/>
    </source>
</evidence>
<dbReference type="InterPro" id="IPR040133">
    <property type="entry name" value="SNCAIP"/>
</dbReference>
<keyword evidence="4" id="KW-0528">Neurotoxin</keyword>
<feature type="compositionally biased region" description="Basic and acidic residues" evidence="7">
    <location>
        <begin position="1699"/>
        <end position="1716"/>
    </location>
</feature>
<keyword evidence="8" id="KW-1133">Transmembrane helix</keyword>
<dbReference type="SUPFAM" id="SSF48403">
    <property type="entry name" value="Ankyrin repeat"/>
    <property type="match status" value="1"/>
</dbReference>
<evidence type="ECO:0000256" key="4">
    <source>
        <dbReference type="ARBA" id="ARBA00023028"/>
    </source>
</evidence>
<dbReference type="PROSITE" id="PS50297">
    <property type="entry name" value="ANK_REP_REGION"/>
    <property type="match status" value="2"/>
</dbReference>
<feature type="region of interest" description="Disordered" evidence="7">
    <location>
        <begin position="227"/>
        <end position="279"/>
    </location>
</feature>
<feature type="region of interest" description="Disordered" evidence="7">
    <location>
        <begin position="835"/>
        <end position="860"/>
    </location>
</feature>
<evidence type="ECO:0000256" key="5">
    <source>
        <dbReference type="ARBA" id="ARBA00023298"/>
    </source>
</evidence>
<dbReference type="Gene3D" id="1.25.40.20">
    <property type="entry name" value="Ankyrin repeat-containing domain"/>
    <property type="match status" value="2"/>
</dbReference>
<feature type="region of interest" description="Disordered" evidence="7">
    <location>
        <begin position="1029"/>
        <end position="1073"/>
    </location>
</feature>
<feature type="transmembrane region" description="Helical" evidence="8">
    <location>
        <begin position="771"/>
        <end position="790"/>
    </location>
</feature>
<dbReference type="PANTHER" id="PTHR22882:SF3">
    <property type="entry name" value="SYNPHILIN-1"/>
    <property type="match status" value="1"/>
</dbReference>
<keyword evidence="8" id="KW-0472">Membrane</keyword>
<keyword evidence="5" id="KW-1053">Target membrane</keyword>
<feature type="compositionally biased region" description="Polar residues" evidence="7">
    <location>
        <begin position="99"/>
        <end position="111"/>
    </location>
</feature>
<reference evidence="10" key="1">
    <citation type="submission" date="2025-08" db="UniProtKB">
        <authorList>
            <consortium name="RefSeq"/>
        </authorList>
    </citation>
    <scope>IDENTIFICATION</scope>
    <source>
        <tissue evidence="10">Muscle</tissue>
    </source>
</reference>
<dbReference type="InterPro" id="IPR002110">
    <property type="entry name" value="Ankyrin_rpt"/>
</dbReference>
<dbReference type="InterPro" id="IPR036770">
    <property type="entry name" value="Ankyrin_rpt-contain_sf"/>
</dbReference>
<dbReference type="GeneID" id="106463786"/>